<dbReference type="AlphaFoldDB" id="A0A4R5MLK8"/>
<keyword evidence="1" id="KW-0472">Membrane</keyword>
<accession>A0A4R5MLK8</accession>
<organism evidence="2 3">
    <name type="scientific">Pedobacter changchengzhani</name>
    <dbReference type="NCBI Taxonomy" id="2529274"/>
    <lineage>
        <taxon>Bacteria</taxon>
        <taxon>Pseudomonadati</taxon>
        <taxon>Bacteroidota</taxon>
        <taxon>Sphingobacteriia</taxon>
        <taxon>Sphingobacteriales</taxon>
        <taxon>Sphingobacteriaceae</taxon>
        <taxon>Pedobacter</taxon>
    </lineage>
</organism>
<dbReference type="Gene3D" id="1.25.10.10">
    <property type="entry name" value="Leucine-rich Repeat Variant"/>
    <property type="match status" value="1"/>
</dbReference>
<dbReference type="InterPro" id="IPR016024">
    <property type="entry name" value="ARM-type_fold"/>
</dbReference>
<dbReference type="OrthoDB" id="697008at2"/>
<keyword evidence="1" id="KW-1133">Transmembrane helix</keyword>
<evidence type="ECO:0000256" key="1">
    <source>
        <dbReference type="SAM" id="Phobius"/>
    </source>
</evidence>
<reference evidence="2 3" key="1">
    <citation type="submission" date="2019-02" db="EMBL/GenBank/DDBJ databases">
        <title>Pedobacter sp. nov., a novel speices isolated from soil of pinguins habitat in Antarcitica.</title>
        <authorList>
            <person name="He R.-H."/>
        </authorList>
    </citation>
    <scope>NUCLEOTIDE SEQUENCE [LARGE SCALE GENOMIC DNA]</scope>
    <source>
        <strain evidence="2 3">E01020</strain>
    </source>
</reference>
<feature type="transmembrane region" description="Helical" evidence="1">
    <location>
        <begin position="20"/>
        <end position="45"/>
    </location>
</feature>
<keyword evidence="1" id="KW-0812">Transmembrane</keyword>
<dbReference type="SUPFAM" id="SSF48371">
    <property type="entry name" value="ARM repeat"/>
    <property type="match status" value="1"/>
</dbReference>
<gene>
    <name evidence="2" type="ORF">EZJ43_08805</name>
</gene>
<evidence type="ECO:0000313" key="2">
    <source>
        <dbReference type="EMBL" id="TDG36600.1"/>
    </source>
</evidence>
<dbReference type="Proteomes" id="UP000295668">
    <property type="component" value="Unassembled WGS sequence"/>
</dbReference>
<protein>
    <submittedName>
        <fullName evidence="2">HEAT repeat domain-containing protein</fullName>
    </submittedName>
</protein>
<evidence type="ECO:0000313" key="3">
    <source>
        <dbReference type="Proteomes" id="UP000295668"/>
    </source>
</evidence>
<sequence length="380" mass="43963">MSYLQYYSSYFISEFSTYPFIIQLTALLVLTMLSILLISMVRLIFINRKIFKFSKAKQKVSKLLYSKIENLIFGDENLTAENFNLIFAGDLNEIKTPQRKKALTEILLEMLYAKKTNKVLNTDNYLLVLNIFGIIAFWEKLVVSNNATNRKTSMRILDDLQIGLSGSSIQRSVYQKNDDLRKLARATSMEYDSNDPFKFLEDSFDSNFNSLDEIRVHYFLSNKSKEEKLPQLIRWVKSSTNAKFRAFIIKEIGYFNQMESAPLLVELLDDEKNQKVLCSIIEALGKLNYTQAEEKLISLYEVGSKPIQRSAIKAFSEFKTINSLNVLEKSYFKTHDNDMKLLLAYAISEFGISGKSSLKKLSKTSTDFDKKIFDQVNYQF</sequence>
<dbReference type="EMBL" id="SJCY01000004">
    <property type="protein sequence ID" value="TDG36600.1"/>
    <property type="molecule type" value="Genomic_DNA"/>
</dbReference>
<dbReference type="RefSeq" id="WP_133262329.1">
    <property type="nucleotide sequence ID" value="NZ_SJCY01000004.1"/>
</dbReference>
<dbReference type="InterPro" id="IPR011989">
    <property type="entry name" value="ARM-like"/>
</dbReference>
<comment type="caution">
    <text evidence="2">The sequence shown here is derived from an EMBL/GenBank/DDBJ whole genome shotgun (WGS) entry which is preliminary data.</text>
</comment>
<dbReference type="Pfam" id="PF13646">
    <property type="entry name" value="HEAT_2"/>
    <property type="match status" value="1"/>
</dbReference>
<feature type="transmembrane region" description="Helical" evidence="1">
    <location>
        <begin position="124"/>
        <end position="143"/>
    </location>
</feature>
<keyword evidence="3" id="KW-1185">Reference proteome</keyword>
<proteinExistence type="predicted"/>
<name>A0A4R5MLK8_9SPHI</name>